<feature type="domain" description="Disease resistance protein winged helix" evidence="10">
    <location>
        <begin position="493"/>
        <end position="559"/>
    </location>
</feature>
<proteinExistence type="inferred from homology"/>
<dbReference type="InterPro" id="IPR055414">
    <property type="entry name" value="LRR_R13L4/SHOC2-like"/>
</dbReference>
<dbReference type="ExpressionAtlas" id="M8CQY9">
    <property type="expression patterns" value="baseline"/>
</dbReference>
<evidence type="ECO:0000259" key="8">
    <source>
        <dbReference type="Pfam" id="PF00931"/>
    </source>
</evidence>
<protein>
    <recommendedName>
        <fullName evidence="13">Disease resistance protein RGA3</fullName>
    </recommendedName>
</protein>
<accession>M8CQY9</accession>
<evidence type="ECO:0000259" key="10">
    <source>
        <dbReference type="Pfam" id="PF23559"/>
    </source>
</evidence>
<dbReference type="PRINTS" id="PR00364">
    <property type="entry name" value="DISEASERSIST"/>
</dbReference>
<dbReference type="PANTHER" id="PTHR36766">
    <property type="entry name" value="PLANT BROAD-SPECTRUM MILDEW RESISTANCE PROTEIN RPW8"/>
    <property type="match status" value="1"/>
</dbReference>
<evidence type="ECO:0000256" key="2">
    <source>
        <dbReference type="ARBA" id="ARBA00022614"/>
    </source>
</evidence>
<dbReference type="Pfam" id="PF18052">
    <property type="entry name" value="Rx_N"/>
    <property type="match status" value="1"/>
</dbReference>
<evidence type="ECO:0000259" key="9">
    <source>
        <dbReference type="Pfam" id="PF18052"/>
    </source>
</evidence>
<dbReference type="Pfam" id="PF00931">
    <property type="entry name" value="NB-ARC"/>
    <property type="match status" value="1"/>
</dbReference>
<organism evidence="12">
    <name type="scientific">Aegilops tauschii</name>
    <name type="common">Tausch's goatgrass</name>
    <name type="synonym">Aegilops squarrosa</name>
    <dbReference type="NCBI Taxonomy" id="37682"/>
    <lineage>
        <taxon>Eukaryota</taxon>
        <taxon>Viridiplantae</taxon>
        <taxon>Streptophyta</taxon>
        <taxon>Embryophyta</taxon>
        <taxon>Tracheophyta</taxon>
        <taxon>Spermatophyta</taxon>
        <taxon>Magnoliopsida</taxon>
        <taxon>Liliopsida</taxon>
        <taxon>Poales</taxon>
        <taxon>Poaceae</taxon>
        <taxon>BOP clade</taxon>
        <taxon>Pooideae</taxon>
        <taxon>Triticodae</taxon>
        <taxon>Triticeae</taxon>
        <taxon>Triticinae</taxon>
        <taxon>Aegilops</taxon>
    </lineage>
</organism>
<sequence length="859" mass="95428">MAVGGFAGDSSKAPSASPKLSISLACLASKASRSITHQQDRAPHFSLIATPFTSPSYPGSQTYTLSIDYHFFAGLRTSKEKPTMAMVLDAFASYIADTIKQMAADEVGMLLGVTGEIDSLHDKLESLRDYLADAERKRITDRTVQGWVTKLKGVMYSPPGGDPLLFCLRHPMFAHDIGSRIRKLNKRLDDICLLGAAFSFIKLETYQDYRTGRPSAADRKTDPVLERSAVVGEKIEEDTRALVEELTKDNDGIMVVAIVGVGGIGKTTLAKKVFNHEEIQHKFEKTMWLSVTQDFSDVELLRLAITTADGKLPATEDKSMLVPALLNAVRNQKFLLVLDDMWSDRAWTSLLNAPFSHGAPGSRIVITTRNETVAPGMRAREPYHRIDKLGPEDAWTLLRKQAVSGEADGLDIDLLTDSGLQVVAKCDGLPLAVKVMGGLLRQKGKHRHDWEMVLNDSIWSASEMPEELNYAVYLSYEDLPPCIKQCFLQYSLLPKGGSFSRADIIGMWISEGFIHGSSDDLEELGIKYYIELILRNLIEPGIQYIDDPVLNMHDVVRSFAQFAARDEAVAVQSGENESKVSESEGLDWSSLEAQKALRALICVGHVNIKPGDSLVDFPCLRTLILHIYSANFALLVESLHELKHLRYLSIRNYDISCLPENIGKMKFLQYISVGGCQQFVELPHSIVNLGKLWSLDFRGTRINGIPRGFCALKNLRRLRGFPVQVDGDWCSLEELGPVGQLRDLYLSGLQNASATSSASKARLSEKAHLTNLYLQCSSVLWVDGLIKDEEGVSEQRQIKEVFDGLCPPPSLDYLSMSGYFGRQLPRWMTSTLLASSLRCLRTLWMEDLTYCTQLPAGLC</sequence>
<evidence type="ECO:0008006" key="13">
    <source>
        <dbReference type="Google" id="ProtNLM"/>
    </source>
</evidence>
<dbReference type="GO" id="GO:0006952">
    <property type="term" value="P:defense response"/>
    <property type="evidence" value="ECO:0007669"/>
    <property type="project" value="UniProtKB-KW"/>
</dbReference>
<dbReference type="PANTHER" id="PTHR36766:SF36">
    <property type="entry name" value="AAA+ ATPASE DOMAIN-CONTAINING PROTEIN"/>
    <property type="match status" value="1"/>
</dbReference>
<feature type="domain" description="NB-ARC" evidence="8">
    <location>
        <begin position="236"/>
        <end position="406"/>
    </location>
</feature>
<dbReference type="GO" id="GO:0043531">
    <property type="term" value="F:ADP binding"/>
    <property type="evidence" value="ECO:0007669"/>
    <property type="project" value="InterPro"/>
</dbReference>
<name>M8CQY9_AEGTA</name>
<dbReference type="Pfam" id="PF23598">
    <property type="entry name" value="LRR_14"/>
    <property type="match status" value="1"/>
</dbReference>
<feature type="domain" description="Disease resistance N-terminal" evidence="9">
    <location>
        <begin position="93"/>
        <end position="156"/>
    </location>
</feature>
<evidence type="ECO:0000256" key="5">
    <source>
        <dbReference type="ARBA" id="ARBA00022821"/>
    </source>
</evidence>
<dbReference type="InterPro" id="IPR058922">
    <property type="entry name" value="WHD_DRP"/>
</dbReference>
<evidence type="ECO:0000256" key="4">
    <source>
        <dbReference type="ARBA" id="ARBA00022741"/>
    </source>
</evidence>
<dbReference type="InterPro" id="IPR002182">
    <property type="entry name" value="NB-ARC"/>
</dbReference>
<dbReference type="EnsemblPlants" id="EMT29962">
    <property type="protein sequence ID" value="EMT29962"/>
    <property type="gene ID" value="F775_52265"/>
</dbReference>
<evidence type="ECO:0000256" key="6">
    <source>
        <dbReference type="ARBA" id="ARBA00022840"/>
    </source>
</evidence>
<dbReference type="Pfam" id="PF23559">
    <property type="entry name" value="WHD_DRP"/>
    <property type="match status" value="1"/>
</dbReference>
<dbReference type="InterPro" id="IPR027417">
    <property type="entry name" value="P-loop_NTPase"/>
</dbReference>
<dbReference type="AlphaFoldDB" id="M8CQY9"/>
<dbReference type="Gene3D" id="1.20.5.4130">
    <property type="match status" value="1"/>
</dbReference>
<dbReference type="Gene3D" id="1.10.8.430">
    <property type="entry name" value="Helical domain of apoptotic protease-activating factors"/>
    <property type="match status" value="1"/>
</dbReference>
<keyword evidence="5" id="KW-0611">Plant defense</keyword>
<evidence type="ECO:0000256" key="7">
    <source>
        <dbReference type="ARBA" id="ARBA00023054"/>
    </source>
</evidence>
<dbReference type="InterPro" id="IPR038005">
    <property type="entry name" value="RX-like_CC"/>
</dbReference>
<dbReference type="SUPFAM" id="SSF52058">
    <property type="entry name" value="L domain-like"/>
    <property type="match status" value="1"/>
</dbReference>
<feature type="domain" description="Disease resistance R13L4/SHOC-2-like LRR" evidence="11">
    <location>
        <begin position="611"/>
        <end position="840"/>
    </location>
</feature>
<keyword evidence="2" id="KW-0433">Leucine-rich repeat</keyword>
<dbReference type="GO" id="GO:0005524">
    <property type="term" value="F:ATP binding"/>
    <property type="evidence" value="ECO:0007669"/>
    <property type="project" value="UniProtKB-KW"/>
</dbReference>
<keyword evidence="6" id="KW-0067">ATP-binding</keyword>
<reference evidence="12" key="1">
    <citation type="submission" date="2015-06" db="UniProtKB">
        <authorList>
            <consortium name="EnsemblPlants"/>
        </authorList>
    </citation>
    <scope>IDENTIFICATION</scope>
</reference>
<dbReference type="Gene3D" id="3.80.10.10">
    <property type="entry name" value="Ribonuclease Inhibitor"/>
    <property type="match status" value="1"/>
</dbReference>
<dbReference type="InterPro" id="IPR041118">
    <property type="entry name" value="Rx_N"/>
</dbReference>
<dbReference type="Gene3D" id="3.40.50.300">
    <property type="entry name" value="P-loop containing nucleotide triphosphate hydrolases"/>
    <property type="match status" value="1"/>
</dbReference>
<dbReference type="SUPFAM" id="SSF52540">
    <property type="entry name" value="P-loop containing nucleoside triphosphate hydrolases"/>
    <property type="match status" value="1"/>
</dbReference>
<dbReference type="GO" id="GO:0051707">
    <property type="term" value="P:response to other organism"/>
    <property type="evidence" value="ECO:0007669"/>
    <property type="project" value="UniProtKB-ARBA"/>
</dbReference>
<evidence type="ECO:0000256" key="1">
    <source>
        <dbReference type="ARBA" id="ARBA00008894"/>
    </source>
</evidence>
<dbReference type="InterPro" id="IPR032675">
    <property type="entry name" value="LRR_dom_sf"/>
</dbReference>
<evidence type="ECO:0000259" key="11">
    <source>
        <dbReference type="Pfam" id="PF23598"/>
    </source>
</evidence>
<evidence type="ECO:0000313" key="12">
    <source>
        <dbReference type="EnsemblPlants" id="EMT29962"/>
    </source>
</evidence>
<dbReference type="FunFam" id="3.40.50.300:FF:001091">
    <property type="entry name" value="Probable disease resistance protein At1g61300"/>
    <property type="match status" value="1"/>
</dbReference>
<dbReference type="InterPro" id="IPR036388">
    <property type="entry name" value="WH-like_DNA-bd_sf"/>
</dbReference>
<evidence type="ECO:0000256" key="3">
    <source>
        <dbReference type="ARBA" id="ARBA00022737"/>
    </source>
</evidence>
<dbReference type="InterPro" id="IPR042197">
    <property type="entry name" value="Apaf_helical"/>
</dbReference>
<comment type="similarity">
    <text evidence="1">Belongs to the disease resistance NB-LRR family.</text>
</comment>
<keyword evidence="3" id="KW-0677">Repeat</keyword>
<dbReference type="Gene3D" id="1.10.10.10">
    <property type="entry name" value="Winged helix-like DNA-binding domain superfamily/Winged helix DNA-binding domain"/>
    <property type="match status" value="1"/>
</dbReference>
<keyword evidence="4" id="KW-0547">Nucleotide-binding</keyword>
<keyword evidence="7" id="KW-0175">Coiled coil</keyword>
<dbReference type="CDD" id="cd14798">
    <property type="entry name" value="RX-CC_like"/>
    <property type="match status" value="1"/>
</dbReference>